<dbReference type="PANTHER" id="PTHR43078">
    <property type="entry name" value="UDP-GLUCURONIC ACID DECARBOXYLASE-RELATED"/>
    <property type="match status" value="1"/>
</dbReference>
<dbReference type="InterPro" id="IPR036291">
    <property type="entry name" value="NAD(P)-bd_dom_sf"/>
</dbReference>
<evidence type="ECO:0000256" key="4">
    <source>
        <dbReference type="ARBA" id="ARBA00023239"/>
    </source>
</evidence>
<dbReference type="GO" id="GO:0070403">
    <property type="term" value="F:NAD+ binding"/>
    <property type="evidence" value="ECO:0007669"/>
    <property type="project" value="InterPro"/>
</dbReference>
<reference evidence="6 7" key="1">
    <citation type="journal article" date="2016" name="Nat. Commun.">
        <title>Thousands of microbial genomes shed light on interconnected biogeochemical processes in an aquifer system.</title>
        <authorList>
            <person name="Anantharaman K."/>
            <person name="Brown C.T."/>
            <person name="Hug L.A."/>
            <person name="Sharon I."/>
            <person name="Castelle C.J."/>
            <person name="Probst A.J."/>
            <person name="Thomas B.C."/>
            <person name="Singh A."/>
            <person name="Wilkins M.J."/>
            <person name="Karaoz U."/>
            <person name="Brodie E.L."/>
            <person name="Williams K.H."/>
            <person name="Hubbard S.S."/>
            <person name="Banfield J.F."/>
        </authorList>
    </citation>
    <scope>NUCLEOTIDE SEQUENCE [LARGE SCALE GENOMIC DNA]</scope>
</reference>
<dbReference type="GO" id="GO:0048040">
    <property type="term" value="F:UDP-glucuronate decarboxylase activity"/>
    <property type="evidence" value="ECO:0007669"/>
    <property type="project" value="TreeGrafter"/>
</dbReference>
<dbReference type="Proteomes" id="UP000177324">
    <property type="component" value="Unassembled WGS sequence"/>
</dbReference>
<gene>
    <name evidence="6" type="ORF">A2784_00885</name>
</gene>
<evidence type="ECO:0000256" key="1">
    <source>
        <dbReference type="ARBA" id="ARBA00001911"/>
    </source>
</evidence>
<keyword evidence="3" id="KW-0520">NAD</keyword>
<dbReference type="InterPro" id="IPR044516">
    <property type="entry name" value="UXS-like"/>
</dbReference>
<dbReference type="SUPFAM" id="SSF51735">
    <property type="entry name" value="NAD(P)-binding Rossmann-fold domains"/>
    <property type="match status" value="1"/>
</dbReference>
<organism evidence="6 7">
    <name type="scientific">Candidatus Chisholmbacteria bacterium RIFCSPHIGHO2_01_FULL_48_12</name>
    <dbReference type="NCBI Taxonomy" id="1797589"/>
    <lineage>
        <taxon>Bacteria</taxon>
        <taxon>Candidatus Chisholmiibacteriota</taxon>
    </lineage>
</organism>
<accession>A0A1G1VRH5</accession>
<dbReference type="Gene3D" id="3.40.50.720">
    <property type="entry name" value="NAD(P)-binding Rossmann-like Domain"/>
    <property type="match status" value="1"/>
</dbReference>
<dbReference type="InterPro" id="IPR001509">
    <property type="entry name" value="Epimerase_deHydtase"/>
</dbReference>
<dbReference type="GO" id="GO:0042732">
    <property type="term" value="P:D-xylose metabolic process"/>
    <property type="evidence" value="ECO:0007669"/>
    <property type="project" value="InterPro"/>
</dbReference>
<evidence type="ECO:0000259" key="5">
    <source>
        <dbReference type="Pfam" id="PF01370"/>
    </source>
</evidence>
<evidence type="ECO:0000256" key="2">
    <source>
        <dbReference type="ARBA" id="ARBA00022793"/>
    </source>
</evidence>
<evidence type="ECO:0000313" key="7">
    <source>
        <dbReference type="Proteomes" id="UP000177324"/>
    </source>
</evidence>
<sequence>MASIASPPLYQKSPIQVLDSGLLGTRHILEQARRKPFGNIIFTSTSEVYGDPPDQHIPTPETYIGQVASYGPRSMYDESKRAAEAYCWAYRADATKSGGDLPIRIARIFNTYGPRIDVDNTSQYGRALIKFVAQAIREEPITVYGDGKQTRSFCYVTDQITGLFKLLLTDGVNGEVVNIGNDIETSIGDLAEKIKNISNSKSPIVYNAPPNYNIEDDPQRRCPDITKAKDILNYSPTTTLEDGLRRTISWTRDNLEQTTK</sequence>
<evidence type="ECO:0000313" key="6">
    <source>
        <dbReference type="EMBL" id="OGY18015.1"/>
    </source>
</evidence>
<keyword evidence="2" id="KW-0210">Decarboxylase</keyword>
<keyword evidence="4" id="KW-0456">Lyase</keyword>
<dbReference type="STRING" id="1797589.A2784_00885"/>
<proteinExistence type="predicted"/>
<protein>
    <recommendedName>
        <fullName evidence="5">NAD-dependent epimerase/dehydratase domain-containing protein</fullName>
    </recommendedName>
</protein>
<dbReference type="Pfam" id="PF01370">
    <property type="entry name" value="Epimerase"/>
    <property type="match status" value="1"/>
</dbReference>
<feature type="domain" description="NAD-dependent epimerase/dehydratase" evidence="5">
    <location>
        <begin position="2"/>
        <end position="180"/>
    </location>
</feature>
<comment type="caution">
    <text evidence="6">The sequence shown here is derived from an EMBL/GenBank/DDBJ whole genome shotgun (WGS) entry which is preliminary data.</text>
</comment>
<dbReference type="AlphaFoldDB" id="A0A1G1VRH5"/>
<name>A0A1G1VRH5_9BACT</name>
<dbReference type="GO" id="GO:0005737">
    <property type="term" value="C:cytoplasm"/>
    <property type="evidence" value="ECO:0007669"/>
    <property type="project" value="TreeGrafter"/>
</dbReference>
<evidence type="ECO:0000256" key="3">
    <source>
        <dbReference type="ARBA" id="ARBA00023027"/>
    </source>
</evidence>
<dbReference type="EMBL" id="MHCH01000011">
    <property type="protein sequence ID" value="OGY18015.1"/>
    <property type="molecule type" value="Genomic_DNA"/>
</dbReference>
<dbReference type="PANTHER" id="PTHR43078:SF6">
    <property type="entry name" value="UDP-GLUCURONIC ACID DECARBOXYLASE 1"/>
    <property type="match status" value="1"/>
</dbReference>
<comment type="cofactor">
    <cofactor evidence="1">
        <name>NAD(+)</name>
        <dbReference type="ChEBI" id="CHEBI:57540"/>
    </cofactor>
</comment>